<protein>
    <recommendedName>
        <fullName evidence="5">Heme-binding protein 2</fullName>
    </recommendedName>
</protein>
<evidence type="ECO:0008006" key="5">
    <source>
        <dbReference type="Google" id="ProtNLM"/>
    </source>
</evidence>
<dbReference type="EMBL" id="JAEHOE010000026">
    <property type="protein sequence ID" value="KAG2495191.1"/>
    <property type="molecule type" value="Genomic_DNA"/>
</dbReference>
<dbReference type="InterPro" id="IPR006917">
    <property type="entry name" value="SOUL_heme-bd"/>
</dbReference>
<comment type="similarity">
    <text evidence="1">Belongs to the HEBP family.</text>
</comment>
<comment type="caution">
    <text evidence="3">The sequence shown here is derived from an EMBL/GenBank/DDBJ whole genome shotgun (WGS) entry which is preliminary data.</text>
</comment>
<reference evidence="3" key="1">
    <citation type="journal article" date="2020" name="bioRxiv">
        <title>Comparative genomics of Chlamydomonas.</title>
        <authorList>
            <person name="Craig R.J."/>
            <person name="Hasan A.R."/>
            <person name="Ness R.W."/>
            <person name="Keightley P.D."/>
        </authorList>
    </citation>
    <scope>NUCLEOTIDE SEQUENCE</scope>
    <source>
        <strain evidence="3">CCAP 11/70</strain>
    </source>
</reference>
<dbReference type="Pfam" id="PF04832">
    <property type="entry name" value="SOUL"/>
    <property type="match status" value="1"/>
</dbReference>
<dbReference type="PANTHER" id="PTHR11220">
    <property type="entry name" value="HEME-BINDING PROTEIN-RELATED"/>
    <property type="match status" value="1"/>
</dbReference>
<dbReference type="OrthoDB" id="6424451at2759"/>
<evidence type="ECO:0000313" key="4">
    <source>
        <dbReference type="Proteomes" id="UP000612055"/>
    </source>
</evidence>
<evidence type="ECO:0000313" key="3">
    <source>
        <dbReference type="EMBL" id="KAG2495191.1"/>
    </source>
</evidence>
<keyword evidence="4" id="KW-1185">Reference proteome</keyword>
<evidence type="ECO:0000256" key="2">
    <source>
        <dbReference type="SAM" id="SignalP"/>
    </source>
</evidence>
<dbReference type="Proteomes" id="UP000612055">
    <property type="component" value="Unassembled WGS sequence"/>
</dbReference>
<feature type="chain" id="PRO_5032858290" description="Heme-binding protein 2" evidence="2">
    <location>
        <begin position="19"/>
        <end position="211"/>
    </location>
</feature>
<evidence type="ECO:0000256" key="1">
    <source>
        <dbReference type="ARBA" id="ARBA00009817"/>
    </source>
</evidence>
<dbReference type="AlphaFoldDB" id="A0A836BZW8"/>
<organism evidence="3 4">
    <name type="scientific">Edaphochlamys debaryana</name>
    <dbReference type="NCBI Taxonomy" id="47281"/>
    <lineage>
        <taxon>Eukaryota</taxon>
        <taxon>Viridiplantae</taxon>
        <taxon>Chlorophyta</taxon>
        <taxon>core chlorophytes</taxon>
        <taxon>Chlorophyceae</taxon>
        <taxon>CS clade</taxon>
        <taxon>Chlamydomonadales</taxon>
        <taxon>Chlamydomonadales incertae sedis</taxon>
        <taxon>Edaphochlamys</taxon>
    </lineage>
</organism>
<name>A0A836BZW8_9CHLO</name>
<feature type="signal peptide" evidence="2">
    <location>
        <begin position="1"/>
        <end position="18"/>
    </location>
</feature>
<dbReference type="FunFam" id="3.20.80.10:FF:000002">
    <property type="entry name" value="Heme-binding protein 2"/>
    <property type="match status" value="1"/>
</dbReference>
<proteinExistence type="inferred from homology"/>
<dbReference type="Gene3D" id="3.20.80.10">
    <property type="entry name" value="Regulatory factor, effector binding domain"/>
    <property type="match status" value="1"/>
</dbReference>
<dbReference type="PANTHER" id="PTHR11220:SF1">
    <property type="entry name" value="HEME-BINDING PROTEIN 2"/>
    <property type="match status" value="1"/>
</dbReference>
<gene>
    <name evidence="3" type="ORF">HYH03_006797</name>
</gene>
<accession>A0A836BZW8</accession>
<dbReference type="SUPFAM" id="SSF55136">
    <property type="entry name" value="Probable bacterial effector-binding domain"/>
    <property type="match status" value="1"/>
</dbReference>
<keyword evidence="2" id="KW-0732">Signal</keyword>
<dbReference type="InterPro" id="IPR011256">
    <property type="entry name" value="Reg_factor_effector_dom_sf"/>
</dbReference>
<sequence length="211" mass="23740">MWCAVVALLALGTPQACLKEGAWPPPFCRDLDCPHYEVAESISEEPSVELRSYDEGAWVSTKINGVNYEKAVQTGFMRLFAYISGANEEMKKIPMTAPVRVEMTPGQGPFCEDHYKVSFYVPVDMQDNPPAPLSEDVYIDPAPATDYYVMSYGGRTNEKQIIDKATELLQLLDERGLSYNFDSFFHAGYDSPFRIFNRHNEVWVATGAAQQ</sequence>